<protein>
    <submittedName>
        <fullName evidence="1">Uncharacterized protein</fullName>
    </submittedName>
</protein>
<proteinExistence type="predicted"/>
<comment type="caution">
    <text evidence="1">The sequence shown here is derived from an EMBL/GenBank/DDBJ whole genome shotgun (WGS) entry which is preliminary data.</text>
</comment>
<accession>A0ABX5KFP9</accession>
<name>A0ABX5KFP9_9BURK</name>
<organism evidence="1 2">
    <name type="scientific">Paraburkholderia unamae</name>
    <dbReference type="NCBI Taxonomy" id="219649"/>
    <lineage>
        <taxon>Bacteria</taxon>
        <taxon>Pseudomonadati</taxon>
        <taxon>Pseudomonadota</taxon>
        <taxon>Betaproteobacteria</taxon>
        <taxon>Burkholderiales</taxon>
        <taxon>Burkholderiaceae</taxon>
        <taxon>Paraburkholderia</taxon>
    </lineage>
</organism>
<dbReference type="EMBL" id="QEOB01000022">
    <property type="protein sequence ID" value="PVX73220.1"/>
    <property type="molecule type" value="Genomic_DNA"/>
</dbReference>
<evidence type="ECO:0000313" key="1">
    <source>
        <dbReference type="EMBL" id="PVX73220.1"/>
    </source>
</evidence>
<dbReference type="Proteomes" id="UP000245712">
    <property type="component" value="Unassembled WGS sequence"/>
</dbReference>
<evidence type="ECO:0000313" key="2">
    <source>
        <dbReference type="Proteomes" id="UP000245712"/>
    </source>
</evidence>
<keyword evidence="2" id="KW-1185">Reference proteome</keyword>
<gene>
    <name evidence="1" type="ORF">C7402_122110</name>
</gene>
<reference evidence="1 2" key="1">
    <citation type="submission" date="2018-05" db="EMBL/GenBank/DDBJ databases">
        <title>Genomic Encyclopedia of Type Strains, Phase IV (KMG-V): Genome sequencing to study the core and pangenomes of soil and plant-associated prokaryotes.</title>
        <authorList>
            <person name="Whitman W."/>
        </authorList>
    </citation>
    <scope>NUCLEOTIDE SEQUENCE [LARGE SCALE GENOMIC DNA]</scope>
    <source>
        <strain evidence="1 2">SCZa-39</strain>
    </source>
</reference>
<sequence>MNFVTLRQAGDGFPIAHKKSVLTNDSIRQVLDVYHV</sequence>